<dbReference type="EMBL" id="GBRH01203409">
    <property type="protein sequence ID" value="JAD94486.1"/>
    <property type="molecule type" value="Transcribed_RNA"/>
</dbReference>
<sequence length="46" mass="5559">MMCLQNFFYLLTMQCCKALSGRDRKLYSQTKIQNKRKKKLDEQVIN</sequence>
<feature type="signal peptide" evidence="1">
    <location>
        <begin position="1"/>
        <end position="18"/>
    </location>
</feature>
<evidence type="ECO:0000313" key="2">
    <source>
        <dbReference type="EMBL" id="JAD94486.1"/>
    </source>
</evidence>
<keyword evidence="1" id="KW-0732">Signal</keyword>
<reference evidence="2" key="2">
    <citation type="journal article" date="2015" name="Data Brief">
        <title>Shoot transcriptome of the giant reed, Arundo donax.</title>
        <authorList>
            <person name="Barrero R.A."/>
            <person name="Guerrero F.D."/>
            <person name="Moolhuijzen P."/>
            <person name="Goolsby J.A."/>
            <person name="Tidwell J."/>
            <person name="Bellgard S.E."/>
            <person name="Bellgard M.I."/>
        </authorList>
    </citation>
    <scope>NUCLEOTIDE SEQUENCE</scope>
    <source>
        <tissue evidence="2">Shoot tissue taken approximately 20 cm above the soil surface</tissue>
    </source>
</reference>
<dbReference type="AlphaFoldDB" id="A0A0A9E367"/>
<name>A0A0A9E367_ARUDO</name>
<evidence type="ECO:0000256" key="1">
    <source>
        <dbReference type="SAM" id="SignalP"/>
    </source>
</evidence>
<reference evidence="2" key="1">
    <citation type="submission" date="2014-09" db="EMBL/GenBank/DDBJ databases">
        <authorList>
            <person name="Magalhaes I.L.F."/>
            <person name="Oliveira U."/>
            <person name="Santos F.R."/>
            <person name="Vidigal T.H.D.A."/>
            <person name="Brescovit A.D."/>
            <person name="Santos A.J."/>
        </authorList>
    </citation>
    <scope>NUCLEOTIDE SEQUENCE</scope>
    <source>
        <tissue evidence="2">Shoot tissue taken approximately 20 cm above the soil surface</tissue>
    </source>
</reference>
<protein>
    <submittedName>
        <fullName evidence="2">Uncharacterized protein</fullName>
    </submittedName>
</protein>
<organism evidence="2">
    <name type="scientific">Arundo donax</name>
    <name type="common">Giant reed</name>
    <name type="synonym">Donax arundinaceus</name>
    <dbReference type="NCBI Taxonomy" id="35708"/>
    <lineage>
        <taxon>Eukaryota</taxon>
        <taxon>Viridiplantae</taxon>
        <taxon>Streptophyta</taxon>
        <taxon>Embryophyta</taxon>
        <taxon>Tracheophyta</taxon>
        <taxon>Spermatophyta</taxon>
        <taxon>Magnoliopsida</taxon>
        <taxon>Liliopsida</taxon>
        <taxon>Poales</taxon>
        <taxon>Poaceae</taxon>
        <taxon>PACMAD clade</taxon>
        <taxon>Arundinoideae</taxon>
        <taxon>Arundineae</taxon>
        <taxon>Arundo</taxon>
    </lineage>
</organism>
<feature type="chain" id="PRO_5002064130" evidence="1">
    <location>
        <begin position="19"/>
        <end position="46"/>
    </location>
</feature>
<accession>A0A0A9E367</accession>
<proteinExistence type="predicted"/>